<reference evidence="6 7" key="1">
    <citation type="journal article" date="2017" name="Genome Biol. Evol.">
        <title>Phytophthora megakarya and P. palmivora, closely related causal agents of cacao black pod rot, underwent increases in genome sizes and gene numbers by different mechanisms.</title>
        <authorList>
            <person name="Ali S.S."/>
            <person name="Shao J."/>
            <person name="Lary D.J."/>
            <person name="Kronmiller B."/>
            <person name="Shen D."/>
            <person name="Strem M.D."/>
            <person name="Amoako-Attah I."/>
            <person name="Akrofi A.Y."/>
            <person name="Begoude B.A."/>
            <person name="Ten Hoopen G.M."/>
            <person name="Coulibaly K."/>
            <person name="Kebe B.I."/>
            <person name="Melnick R.L."/>
            <person name="Guiltinan M.J."/>
            <person name="Tyler B.M."/>
            <person name="Meinhardt L.W."/>
            <person name="Bailey B.A."/>
        </authorList>
    </citation>
    <scope>NUCLEOTIDE SEQUENCE [LARGE SCALE GENOMIC DNA]</scope>
    <source>
        <strain evidence="7">sbr112.9</strain>
    </source>
</reference>
<dbReference type="Proteomes" id="UP000237271">
    <property type="component" value="Unassembled WGS sequence"/>
</dbReference>
<evidence type="ECO:0000313" key="7">
    <source>
        <dbReference type="Proteomes" id="UP000237271"/>
    </source>
</evidence>
<protein>
    <recommendedName>
        <fullName evidence="5">RxLR effector protein</fullName>
    </recommendedName>
</protein>
<feature type="signal peptide" evidence="5">
    <location>
        <begin position="1"/>
        <end position="23"/>
    </location>
</feature>
<evidence type="ECO:0000256" key="5">
    <source>
        <dbReference type="RuleBase" id="RU367124"/>
    </source>
</evidence>
<dbReference type="OrthoDB" id="98107at2759"/>
<evidence type="ECO:0000256" key="2">
    <source>
        <dbReference type="ARBA" id="ARBA00010400"/>
    </source>
</evidence>
<gene>
    <name evidence="6" type="ORF">PHPALM_9575</name>
</gene>
<accession>A0A2P4Y6X1</accession>
<comment type="function">
    <text evidence="5">Effector that suppresses plant defense responses during pathogen infection.</text>
</comment>
<dbReference type="InterPro" id="IPR031825">
    <property type="entry name" value="RXLR"/>
</dbReference>
<dbReference type="AlphaFoldDB" id="A0A2P4Y6X1"/>
<comment type="similarity">
    <text evidence="2 5">Belongs to the RxLR effector family.</text>
</comment>
<dbReference type="GO" id="GO:0005576">
    <property type="term" value="C:extracellular region"/>
    <property type="evidence" value="ECO:0007669"/>
    <property type="project" value="UniProtKB-SubCell"/>
</dbReference>
<keyword evidence="4 5" id="KW-0732">Signal</keyword>
<comment type="domain">
    <text evidence="5">The RxLR-dEER motif acts to carry the protein into the host cell cytoplasm through binding to cell surface phosphatidylinositol-3-phosphate.</text>
</comment>
<evidence type="ECO:0000256" key="4">
    <source>
        <dbReference type="ARBA" id="ARBA00022729"/>
    </source>
</evidence>
<organism evidence="6 7">
    <name type="scientific">Phytophthora palmivora</name>
    <dbReference type="NCBI Taxonomy" id="4796"/>
    <lineage>
        <taxon>Eukaryota</taxon>
        <taxon>Sar</taxon>
        <taxon>Stramenopiles</taxon>
        <taxon>Oomycota</taxon>
        <taxon>Peronosporomycetes</taxon>
        <taxon>Peronosporales</taxon>
        <taxon>Peronosporaceae</taxon>
        <taxon>Phytophthora</taxon>
    </lineage>
</organism>
<comment type="subcellular location">
    <subcellularLocation>
        <location evidence="1 5">Secreted</location>
    </subcellularLocation>
</comment>
<keyword evidence="3 5" id="KW-0964">Secreted</keyword>
<name>A0A2P4Y6X1_9STRA</name>
<evidence type="ECO:0000256" key="1">
    <source>
        <dbReference type="ARBA" id="ARBA00004613"/>
    </source>
</evidence>
<dbReference type="Pfam" id="PF16810">
    <property type="entry name" value="RXLR"/>
    <property type="match status" value="1"/>
</dbReference>
<feature type="chain" id="PRO_5028511862" description="RxLR effector protein" evidence="5">
    <location>
        <begin position="24"/>
        <end position="158"/>
    </location>
</feature>
<dbReference type="EMBL" id="NCKW01005085">
    <property type="protein sequence ID" value="POM73560.1"/>
    <property type="molecule type" value="Genomic_DNA"/>
</dbReference>
<comment type="caution">
    <text evidence="6">The sequence shown here is derived from an EMBL/GenBank/DDBJ whole genome shotgun (WGS) entry which is preliminary data.</text>
</comment>
<evidence type="ECO:0000313" key="6">
    <source>
        <dbReference type="EMBL" id="POM73560.1"/>
    </source>
</evidence>
<proteinExistence type="inferred from homology"/>
<evidence type="ECO:0000256" key="3">
    <source>
        <dbReference type="ARBA" id="ARBA00022525"/>
    </source>
</evidence>
<keyword evidence="7" id="KW-1185">Reference proteome</keyword>
<sequence>MRFYYVALAVVAILLCSINAVAADAEVTQITRTSEIVGITQVRGAVKRFLRTTEEEEDSLDSHGEERGVSANELIRIAQSKKGILPVAMDQLTESLQTKILSIMRGQKISQKRFAKKLGLTDVDDGVNRNTAFFARWRADFREGKKPKKVPEDFIGGR</sequence>